<dbReference type="OrthoDB" id="3946750at2759"/>
<feature type="region of interest" description="Disordered" evidence="2">
    <location>
        <begin position="238"/>
        <end position="278"/>
    </location>
</feature>
<keyword evidence="3" id="KW-0472">Membrane</keyword>
<feature type="compositionally biased region" description="Polar residues" evidence="2">
    <location>
        <begin position="783"/>
        <end position="798"/>
    </location>
</feature>
<feature type="region of interest" description="Disordered" evidence="2">
    <location>
        <begin position="542"/>
        <end position="589"/>
    </location>
</feature>
<keyword evidence="3" id="KW-1133">Transmembrane helix</keyword>
<dbReference type="AlphaFoldDB" id="A0A8H3EXZ5"/>
<feature type="region of interest" description="Disordered" evidence="2">
    <location>
        <begin position="675"/>
        <end position="695"/>
    </location>
</feature>
<feature type="coiled-coil region" evidence="1">
    <location>
        <begin position="890"/>
        <end position="920"/>
    </location>
</feature>
<accession>A0A8H3EXZ5</accession>
<feature type="compositionally biased region" description="Low complexity" evidence="2">
    <location>
        <begin position="259"/>
        <end position="271"/>
    </location>
</feature>
<reference evidence="4" key="1">
    <citation type="submission" date="2021-03" db="EMBL/GenBank/DDBJ databases">
        <authorList>
            <person name="Tagirdzhanova G."/>
        </authorList>
    </citation>
    <scope>NUCLEOTIDE SEQUENCE</scope>
</reference>
<feature type="compositionally biased region" description="Polar residues" evidence="2">
    <location>
        <begin position="835"/>
        <end position="848"/>
    </location>
</feature>
<feature type="compositionally biased region" description="Basic and acidic residues" evidence="2">
    <location>
        <begin position="80"/>
        <end position="109"/>
    </location>
</feature>
<keyword evidence="1" id="KW-0175">Coiled coil</keyword>
<organism evidence="4 5">
    <name type="scientific">Gomphillus americanus</name>
    <dbReference type="NCBI Taxonomy" id="1940652"/>
    <lineage>
        <taxon>Eukaryota</taxon>
        <taxon>Fungi</taxon>
        <taxon>Dikarya</taxon>
        <taxon>Ascomycota</taxon>
        <taxon>Pezizomycotina</taxon>
        <taxon>Lecanoromycetes</taxon>
        <taxon>OSLEUM clade</taxon>
        <taxon>Ostropomycetidae</taxon>
        <taxon>Ostropales</taxon>
        <taxon>Graphidaceae</taxon>
        <taxon>Gomphilloideae</taxon>
        <taxon>Gomphillus</taxon>
    </lineage>
</organism>
<gene>
    <name evidence="4" type="ORF">GOMPHAMPRED_000805</name>
</gene>
<name>A0A8H3EXZ5_9LECA</name>
<sequence length="925" mass="105396">MATVRRLVISEYTIPRIQTTGRLRCCIYIPNRHYWGTKSGAPYARTLIYNREAYCSRWIQQRDVRNARLCGSWPRRKSRDHIPGKETSQKSEPETEKGSRSHNRQKDNESIDIFYKQLKHDAANTYNYYKDMIERDPYRWLFDPNNNKYAWNPVEWLEKHQETFDKRRSQLQNLVFEKPLHESSKTSPSNTPAEHKMVAEEYVIDPITLRKIPVQKKSEQSHTKVSIAHDIPVKRYNSIRDKPLNNPIHNAKTSQTQLEGSNSTEKSSSSGTKGGPKLLGFANQPWLAKEGFAAAQKSSRTDTIGTNNPNVVRPERIEPSLNRISKSKVDWRSSLKYPLPEKTTDDVDLLCASDVRAASGHTRIKDRPSPATTEARSKALKSSWQDTAETYSQNLNKVYDEVLEKRKSRIKPQTPDHIPGESQEHSDIEFKKAKQHYDELQHELDQTRKVLEQARTRFLQDRLASETNTIKESFDSFETRPRKQILIANNVNNSARPLHEDKPGIENADKSSGIERSKRDANLVAQIKNIYEQRYGEITIGHRQSGLEDKSRREGRGSAPELLPNERSKSVGSMSSKTTPAQSSNACDNQTRAFEHTTGVPLRDLLYQSISDMSIPKKTQRRLMFALRGIPELDEVIHKSDQVNTVSPTESTAIYTEITNPMDAEKIRNSFIKKPISKDESTGQGNEKDVHDAHSKRSEERTWIYKILALDIASNEVAVATTTSSIRHKASIPRSAAGILVYLDQAPKYFSHMERLDADGFQLVSGSSTMLVYRKRTGQDSISTVPTVKSNTSSSNSGGLKPLREEAVFSGPLNPKERLLRSYQLAHRRARSDSKNNTSTDNVNSSAEDQSDGPRLNEKRSLRSKLHRAFTSKIATVILAVLVCYAVGVLQRTKAQKEAEEDARKRKEEAAMRRIEAQRNDWKWF</sequence>
<feature type="region of interest" description="Disordered" evidence="2">
    <location>
        <begin position="494"/>
        <end position="514"/>
    </location>
</feature>
<feature type="region of interest" description="Disordered" evidence="2">
    <location>
        <begin position="826"/>
        <end position="860"/>
    </location>
</feature>
<keyword evidence="5" id="KW-1185">Reference proteome</keyword>
<evidence type="ECO:0000313" key="5">
    <source>
        <dbReference type="Proteomes" id="UP000664169"/>
    </source>
</evidence>
<dbReference type="Proteomes" id="UP000664169">
    <property type="component" value="Unassembled WGS sequence"/>
</dbReference>
<feature type="compositionally biased region" description="Polar residues" evidence="2">
    <location>
        <begin position="247"/>
        <end position="258"/>
    </location>
</feature>
<protein>
    <submittedName>
        <fullName evidence="4">Uncharacterized protein</fullName>
    </submittedName>
</protein>
<evidence type="ECO:0000256" key="2">
    <source>
        <dbReference type="SAM" id="MobiDB-lite"/>
    </source>
</evidence>
<feature type="compositionally biased region" description="Polar residues" evidence="2">
    <location>
        <begin position="570"/>
        <end position="589"/>
    </location>
</feature>
<proteinExistence type="predicted"/>
<feature type="compositionally biased region" description="Basic and acidic residues" evidence="2">
    <location>
        <begin position="676"/>
        <end position="695"/>
    </location>
</feature>
<feature type="compositionally biased region" description="Polar residues" evidence="2">
    <location>
        <begin position="370"/>
        <end position="385"/>
    </location>
</feature>
<evidence type="ECO:0000313" key="4">
    <source>
        <dbReference type="EMBL" id="CAF9915611.1"/>
    </source>
</evidence>
<feature type="compositionally biased region" description="Basic and acidic residues" evidence="2">
    <location>
        <begin position="545"/>
        <end position="556"/>
    </location>
</feature>
<comment type="caution">
    <text evidence="4">The sequence shown here is derived from an EMBL/GenBank/DDBJ whole genome shotgun (WGS) entry which is preliminary data.</text>
</comment>
<feature type="region of interest" description="Disordered" evidence="2">
    <location>
        <begin position="783"/>
        <end position="802"/>
    </location>
</feature>
<feature type="transmembrane region" description="Helical" evidence="3">
    <location>
        <begin position="870"/>
        <end position="890"/>
    </location>
</feature>
<dbReference type="EMBL" id="CAJPDQ010000010">
    <property type="protein sequence ID" value="CAF9915611.1"/>
    <property type="molecule type" value="Genomic_DNA"/>
</dbReference>
<evidence type="ECO:0000256" key="1">
    <source>
        <dbReference type="SAM" id="Coils"/>
    </source>
</evidence>
<keyword evidence="3" id="KW-0812">Transmembrane</keyword>
<feature type="region of interest" description="Disordered" evidence="2">
    <location>
        <begin position="75"/>
        <end position="109"/>
    </location>
</feature>
<feature type="compositionally biased region" description="Basic and acidic residues" evidence="2">
    <location>
        <begin position="497"/>
        <end position="514"/>
    </location>
</feature>
<feature type="coiled-coil region" evidence="1">
    <location>
        <begin position="430"/>
        <end position="457"/>
    </location>
</feature>
<evidence type="ECO:0000256" key="3">
    <source>
        <dbReference type="SAM" id="Phobius"/>
    </source>
</evidence>
<feature type="region of interest" description="Disordered" evidence="2">
    <location>
        <begin position="359"/>
        <end position="385"/>
    </location>
</feature>